<name>A0A554VGJ3_9FLAO</name>
<dbReference type="SUPFAM" id="SSF54593">
    <property type="entry name" value="Glyoxalase/Bleomycin resistance protein/Dihydroxybiphenyl dioxygenase"/>
    <property type="match status" value="1"/>
</dbReference>
<dbReference type="PROSITE" id="PS51819">
    <property type="entry name" value="VOC"/>
    <property type="match status" value="1"/>
</dbReference>
<dbReference type="OrthoDB" id="9794917at2"/>
<dbReference type="AlphaFoldDB" id="A0A554VGJ3"/>
<protein>
    <submittedName>
        <fullName evidence="2">VOC family protein</fullName>
    </submittedName>
</protein>
<comment type="caution">
    <text evidence="2">The sequence shown here is derived from an EMBL/GenBank/DDBJ whole genome shotgun (WGS) entry which is preliminary data.</text>
</comment>
<organism evidence="2 3">
    <name type="scientific">Aquimarina algiphila</name>
    <dbReference type="NCBI Taxonomy" id="2047982"/>
    <lineage>
        <taxon>Bacteria</taxon>
        <taxon>Pseudomonadati</taxon>
        <taxon>Bacteroidota</taxon>
        <taxon>Flavobacteriia</taxon>
        <taxon>Flavobacteriales</taxon>
        <taxon>Flavobacteriaceae</taxon>
        <taxon>Aquimarina</taxon>
    </lineage>
</organism>
<dbReference type="EMBL" id="VLNR01000045">
    <property type="protein sequence ID" value="TSE06487.1"/>
    <property type="molecule type" value="Genomic_DNA"/>
</dbReference>
<keyword evidence="3" id="KW-1185">Reference proteome</keyword>
<dbReference type="RefSeq" id="WP_143917585.1">
    <property type="nucleotide sequence ID" value="NZ_CANLFO010000001.1"/>
</dbReference>
<dbReference type="InterPro" id="IPR037523">
    <property type="entry name" value="VOC_core"/>
</dbReference>
<sequence length="132" mass="15284">MKRTIGALSLVVKDYDEAIQFYTEKLNFVLIEDSILNDEKRWVLIAPNKQAETHILLAQAASSSQEKAVGFQTGGRVFLFLHTDDFWRDYNNMKSKGVLFREEPREEIYGTVVVFEDLYGNTWDLIEKKSSN</sequence>
<dbReference type="CDD" id="cd07263">
    <property type="entry name" value="VOC_like"/>
    <property type="match status" value="1"/>
</dbReference>
<dbReference type="PANTHER" id="PTHR36437:SF2">
    <property type="entry name" value="GLYOXALASE_BLEOMYCIN RESISTANCE PROTEIN_DIOXYGENASE"/>
    <property type="match status" value="1"/>
</dbReference>
<reference evidence="2 3" key="1">
    <citation type="submission" date="2019-07" db="EMBL/GenBank/DDBJ databases">
        <title>The draft genome sequence of Aquimarina algiphila M91.</title>
        <authorList>
            <person name="Meng X."/>
        </authorList>
    </citation>
    <scope>NUCLEOTIDE SEQUENCE [LARGE SCALE GENOMIC DNA]</scope>
    <source>
        <strain evidence="2 3">M91</strain>
    </source>
</reference>
<gene>
    <name evidence="2" type="ORF">FOF46_19370</name>
</gene>
<proteinExistence type="predicted"/>
<dbReference type="Gene3D" id="3.10.180.10">
    <property type="entry name" value="2,3-Dihydroxybiphenyl 1,2-Dioxygenase, domain 1"/>
    <property type="match status" value="1"/>
</dbReference>
<dbReference type="PANTHER" id="PTHR36437">
    <property type="entry name" value="GLYOXALASE/BLEOMYCIN RESISTANCE PROTEIN/DIOXYGENASE"/>
    <property type="match status" value="1"/>
</dbReference>
<dbReference type="InterPro" id="IPR029068">
    <property type="entry name" value="Glyas_Bleomycin-R_OHBP_Dase"/>
</dbReference>
<evidence type="ECO:0000313" key="2">
    <source>
        <dbReference type="EMBL" id="TSE06487.1"/>
    </source>
</evidence>
<dbReference type="InterPro" id="IPR004360">
    <property type="entry name" value="Glyas_Fos-R_dOase_dom"/>
</dbReference>
<evidence type="ECO:0000259" key="1">
    <source>
        <dbReference type="PROSITE" id="PS51819"/>
    </source>
</evidence>
<evidence type="ECO:0000313" key="3">
    <source>
        <dbReference type="Proteomes" id="UP000318833"/>
    </source>
</evidence>
<feature type="domain" description="VOC" evidence="1">
    <location>
        <begin position="4"/>
        <end position="128"/>
    </location>
</feature>
<accession>A0A554VGJ3</accession>
<dbReference type="Proteomes" id="UP000318833">
    <property type="component" value="Unassembled WGS sequence"/>
</dbReference>
<dbReference type="Pfam" id="PF00903">
    <property type="entry name" value="Glyoxalase"/>
    <property type="match status" value="1"/>
</dbReference>